<sequence length="114" mass="12317">MGSAHAKDTPIVPDPGSPTPEYLCRRRSVKENQGNDISGAGLITEMEVLVQFKSLALSEGDDQAGSRLALRGCRLGSRPRTSKRAPLEQRNQVSRPQKGFSLPKDAACGSAFHR</sequence>
<feature type="region of interest" description="Disordered" evidence="1">
    <location>
        <begin position="75"/>
        <end position="114"/>
    </location>
</feature>
<organism evidence="2 3">
    <name type="scientific">Nephila pilipes</name>
    <name type="common">Giant wood spider</name>
    <name type="synonym">Nephila maculata</name>
    <dbReference type="NCBI Taxonomy" id="299642"/>
    <lineage>
        <taxon>Eukaryota</taxon>
        <taxon>Metazoa</taxon>
        <taxon>Ecdysozoa</taxon>
        <taxon>Arthropoda</taxon>
        <taxon>Chelicerata</taxon>
        <taxon>Arachnida</taxon>
        <taxon>Araneae</taxon>
        <taxon>Araneomorphae</taxon>
        <taxon>Entelegynae</taxon>
        <taxon>Araneoidea</taxon>
        <taxon>Nephilidae</taxon>
        <taxon>Nephila</taxon>
    </lineage>
</organism>
<dbReference type="Proteomes" id="UP000887013">
    <property type="component" value="Unassembled WGS sequence"/>
</dbReference>
<evidence type="ECO:0000313" key="2">
    <source>
        <dbReference type="EMBL" id="GFU43077.1"/>
    </source>
</evidence>
<protein>
    <submittedName>
        <fullName evidence="2">Uncharacterized protein</fullName>
    </submittedName>
</protein>
<keyword evidence="3" id="KW-1185">Reference proteome</keyword>
<accession>A0A8X6US92</accession>
<dbReference type="AlphaFoldDB" id="A0A8X6US92"/>
<name>A0A8X6US92_NEPPI</name>
<evidence type="ECO:0000256" key="1">
    <source>
        <dbReference type="SAM" id="MobiDB-lite"/>
    </source>
</evidence>
<gene>
    <name evidence="2" type="ORF">NPIL_697261</name>
</gene>
<dbReference type="EMBL" id="BMAW01085469">
    <property type="protein sequence ID" value="GFU43077.1"/>
    <property type="molecule type" value="Genomic_DNA"/>
</dbReference>
<feature type="region of interest" description="Disordered" evidence="1">
    <location>
        <begin position="1"/>
        <end position="22"/>
    </location>
</feature>
<evidence type="ECO:0000313" key="3">
    <source>
        <dbReference type="Proteomes" id="UP000887013"/>
    </source>
</evidence>
<comment type="caution">
    <text evidence="2">The sequence shown here is derived from an EMBL/GenBank/DDBJ whole genome shotgun (WGS) entry which is preliminary data.</text>
</comment>
<proteinExistence type="predicted"/>
<reference evidence="2" key="1">
    <citation type="submission" date="2020-08" db="EMBL/GenBank/DDBJ databases">
        <title>Multicomponent nature underlies the extraordinary mechanical properties of spider dragline silk.</title>
        <authorList>
            <person name="Kono N."/>
            <person name="Nakamura H."/>
            <person name="Mori M."/>
            <person name="Yoshida Y."/>
            <person name="Ohtoshi R."/>
            <person name="Malay A.D."/>
            <person name="Moran D.A.P."/>
            <person name="Tomita M."/>
            <person name="Numata K."/>
            <person name="Arakawa K."/>
        </authorList>
    </citation>
    <scope>NUCLEOTIDE SEQUENCE</scope>
</reference>